<evidence type="ECO:0000313" key="1">
    <source>
        <dbReference type="EMBL" id="GIY99617.1"/>
    </source>
</evidence>
<organism evidence="1 2">
    <name type="scientific">Caerostris extrusa</name>
    <name type="common">Bark spider</name>
    <name type="synonym">Caerostris bankana</name>
    <dbReference type="NCBI Taxonomy" id="172846"/>
    <lineage>
        <taxon>Eukaryota</taxon>
        <taxon>Metazoa</taxon>
        <taxon>Ecdysozoa</taxon>
        <taxon>Arthropoda</taxon>
        <taxon>Chelicerata</taxon>
        <taxon>Arachnida</taxon>
        <taxon>Araneae</taxon>
        <taxon>Araneomorphae</taxon>
        <taxon>Entelegynae</taxon>
        <taxon>Araneoidea</taxon>
        <taxon>Araneidae</taxon>
        <taxon>Caerostris</taxon>
    </lineage>
</organism>
<keyword evidence="2" id="KW-1185">Reference proteome</keyword>
<accession>A0AAV4XXX5</accession>
<sequence length="103" mass="11761">MLSLTRPFKSMQFKPNGLTVPFQEHSIFSRYEGLPSSALLRFFCSQKDSGKMAYRAQTTFPSLIYPADDIHSRVPVSRQRKCQFQRAEENSCKSPTKEHSGKG</sequence>
<comment type="caution">
    <text evidence="1">The sequence shown here is derived from an EMBL/GenBank/DDBJ whole genome shotgun (WGS) entry which is preliminary data.</text>
</comment>
<name>A0AAV4XXX5_CAEEX</name>
<dbReference type="Proteomes" id="UP001054945">
    <property type="component" value="Unassembled WGS sequence"/>
</dbReference>
<protein>
    <submittedName>
        <fullName evidence="1">Uncharacterized protein</fullName>
    </submittedName>
</protein>
<dbReference type="EMBL" id="BPLR01018441">
    <property type="protein sequence ID" value="GIY99617.1"/>
    <property type="molecule type" value="Genomic_DNA"/>
</dbReference>
<dbReference type="AlphaFoldDB" id="A0AAV4XXX5"/>
<evidence type="ECO:0000313" key="2">
    <source>
        <dbReference type="Proteomes" id="UP001054945"/>
    </source>
</evidence>
<proteinExistence type="predicted"/>
<gene>
    <name evidence="1" type="ORF">CEXT_548891</name>
</gene>
<reference evidence="1 2" key="1">
    <citation type="submission" date="2021-06" db="EMBL/GenBank/DDBJ databases">
        <title>Caerostris extrusa draft genome.</title>
        <authorList>
            <person name="Kono N."/>
            <person name="Arakawa K."/>
        </authorList>
    </citation>
    <scope>NUCLEOTIDE SEQUENCE [LARGE SCALE GENOMIC DNA]</scope>
</reference>